<dbReference type="SUPFAM" id="SSF55785">
    <property type="entry name" value="PYP-like sensor domain (PAS domain)"/>
    <property type="match status" value="1"/>
</dbReference>
<dbReference type="PROSITE" id="PS50112">
    <property type="entry name" value="PAS"/>
    <property type="match status" value="1"/>
</dbReference>
<reference evidence="3" key="1">
    <citation type="journal article" date="2014" name="Front. Microbiol.">
        <title>High frequency of phylogenetically diverse reductive dehalogenase-homologous genes in deep subseafloor sedimentary metagenomes.</title>
        <authorList>
            <person name="Kawai M."/>
            <person name="Futagami T."/>
            <person name="Toyoda A."/>
            <person name="Takaki Y."/>
            <person name="Nishi S."/>
            <person name="Hori S."/>
            <person name="Arai W."/>
            <person name="Tsubouchi T."/>
            <person name="Morono Y."/>
            <person name="Uchiyama I."/>
            <person name="Ito T."/>
            <person name="Fujiyama A."/>
            <person name="Inagaki F."/>
            <person name="Takami H."/>
        </authorList>
    </citation>
    <scope>NUCLEOTIDE SEQUENCE</scope>
    <source>
        <strain evidence="3">Expedition CK06-06</strain>
    </source>
</reference>
<evidence type="ECO:0000313" key="3">
    <source>
        <dbReference type="EMBL" id="GAI43682.1"/>
    </source>
</evidence>
<dbReference type="Gene3D" id="3.30.450.20">
    <property type="entry name" value="PAS domain"/>
    <property type="match status" value="1"/>
</dbReference>
<protein>
    <recommendedName>
        <fullName evidence="2">PAS domain-containing protein</fullName>
    </recommendedName>
</protein>
<dbReference type="NCBIfam" id="TIGR00229">
    <property type="entry name" value="sensory_box"/>
    <property type="match status" value="1"/>
</dbReference>
<dbReference type="EMBL" id="BARV01031976">
    <property type="protein sequence ID" value="GAI43682.1"/>
    <property type="molecule type" value="Genomic_DNA"/>
</dbReference>
<keyword evidence="1" id="KW-0175">Coiled coil</keyword>
<name>X1NI36_9ZZZZ</name>
<feature type="non-terminal residue" evidence="3">
    <location>
        <position position="213"/>
    </location>
</feature>
<dbReference type="AlphaFoldDB" id="X1NI36"/>
<accession>X1NI36</accession>
<proteinExistence type="predicted"/>
<evidence type="ECO:0000256" key="1">
    <source>
        <dbReference type="SAM" id="Coils"/>
    </source>
</evidence>
<dbReference type="InterPro" id="IPR035965">
    <property type="entry name" value="PAS-like_dom_sf"/>
</dbReference>
<sequence length="213" mass="24508">MCIFYGANRFLRAAINIASPLAPFPVRMVKDLDSALRLIAEEESEGIKLSSLPAVRDTAKKPLSSNDTQQYVDKLLHYLGSINWETDGFDDSSEIDPSHPFSPVFDAIALVKNDLDDLIQERTRAEEALRESENKYRTLLENLPQKIFYKDKDLVYVSCNENYARDLKIKPEDINGRTDYEFFPEELAEKYRADDKRIIASGETEDIEEKYIQ</sequence>
<evidence type="ECO:0000259" key="2">
    <source>
        <dbReference type="PROSITE" id="PS50112"/>
    </source>
</evidence>
<dbReference type="InterPro" id="IPR013656">
    <property type="entry name" value="PAS_4"/>
</dbReference>
<dbReference type="Pfam" id="PF08448">
    <property type="entry name" value="PAS_4"/>
    <property type="match status" value="1"/>
</dbReference>
<feature type="coiled-coil region" evidence="1">
    <location>
        <begin position="108"/>
        <end position="142"/>
    </location>
</feature>
<feature type="domain" description="PAS" evidence="2">
    <location>
        <begin position="132"/>
        <end position="202"/>
    </location>
</feature>
<comment type="caution">
    <text evidence="3">The sequence shown here is derived from an EMBL/GenBank/DDBJ whole genome shotgun (WGS) entry which is preliminary data.</text>
</comment>
<organism evidence="3">
    <name type="scientific">marine sediment metagenome</name>
    <dbReference type="NCBI Taxonomy" id="412755"/>
    <lineage>
        <taxon>unclassified sequences</taxon>
        <taxon>metagenomes</taxon>
        <taxon>ecological metagenomes</taxon>
    </lineage>
</organism>
<gene>
    <name evidence="3" type="ORF">S06H3_50494</name>
</gene>
<dbReference type="InterPro" id="IPR000014">
    <property type="entry name" value="PAS"/>
</dbReference>